<dbReference type="Pfam" id="PF03458">
    <property type="entry name" value="Gly_transporter"/>
    <property type="match status" value="2"/>
</dbReference>
<feature type="transmembrane region" description="Helical" evidence="7">
    <location>
        <begin position="88"/>
        <end position="108"/>
    </location>
</feature>
<organism evidence="9 10">
    <name type="scientific">Azotobacter chroococcum NCIMB 8003</name>
    <dbReference type="NCBI Taxonomy" id="1328314"/>
    <lineage>
        <taxon>Bacteria</taxon>
        <taxon>Pseudomonadati</taxon>
        <taxon>Pseudomonadota</taxon>
        <taxon>Gammaproteobacteria</taxon>
        <taxon>Pseudomonadales</taxon>
        <taxon>Pseudomonadaceae</taxon>
        <taxon>Azotobacter</taxon>
    </lineage>
</organism>
<evidence type="ECO:0000256" key="4">
    <source>
        <dbReference type="ARBA" id="ARBA00022692"/>
    </source>
</evidence>
<evidence type="ECO:0000256" key="7">
    <source>
        <dbReference type="SAM" id="Phobius"/>
    </source>
</evidence>
<dbReference type="HOGENOM" id="CLU_064906_2_1_6"/>
<dbReference type="EMBL" id="CP010415">
    <property type="protein sequence ID" value="AJE22490.1"/>
    <property type="molecule type" value="Genomic_DNA"/>
</dbReference>
<feature type="transmembrane region" description="Helical" evidence="7">
    <location>
        <begin position="115"/>
        <end position="136"/>
    </location>
</feature>
<sequence length="248" mass="25907">MLLYVLDLLGVAVFAASGALAGLLARLDLFGVLVLASITAVGGGTIRDVLLGHYPVFWIRDSGPLLTILAATAFTVVWVQYLPVPRDALVVADAFGLALFAISGAQVAERASCHPLVTILMGTLTGAGGGVVRDVLSAKVPLILRQDIYATAAIAGILLYLVLRALKVPTAGAFVAGVVTVAATRLASIAYDLQLPVVGVGFRGVTSNPIDEMKQRFVLGHEFVGAPDNARMAAPLRQRGSRQNVNRP</sequence>
<protein>
    <submittedName>
        <fullName evidence="9">Inner membrane protein YadS</fullName>
    </submittedName>
</protein>
<evidence type="ECO:0000259" key="8">
    <source>
        <dbReference type="Pfam" id="PF03458"/>
    </source>
</evidence>
<dbReference type="GO" id="GO:0005886">
    <property type="term" value="C:plasma membrane"/>
    <property type="evidence" value="ECO:0007669"/>
    <property type="project" value="UniProtKB-SubCell"/>
</dbReference>
<evidence type="ECO:0000256" key="2">
    <source>
        <dbReference type="ARBA" id="ARBA00008193"/>
    </source>
</evidence>
<feature type="transmembrane region" description="Helical" evidence="7">
    <location>
        <begin position="31"/>
        <end position="51"/>
    </location>
</feature>
<evidence type="ECO:0000256" key="3">
    <source>
        <dbReference type="ARBA" id="ARBA00022475"/>
    </source>
</evidence>
<keyword evidence="3" id="KW-1003">Cell membrane</keyword>
<dbReference type="STRING" id="1328314.Achr_30810"/>
<feature type="domain" description="Glycine transporter" evidence="8">
    <location>
        <begin position="5"/>
        <end position="78"/>
    </location>
</feature>
<dbReference type="RefSeq" id="WP_082045487.1">
    <property type="nucleotide sequence ID" value="NZ_CP010415.1"/>
</dbReference>
<name>A0A0C4WS95_9GAMM</name>
<evidence type="ECO:0000256" key="5">
    <source>
        <dbReference type="ARBA" id="ARBA00022989"/>
    </source>
</evidence>
<keyword evidence="4 7" id="KW-0812">Transmembrane</keyword>
<keyword evidence="6 7" id="KW-0472">Membrane</keyword>
<feature type="transmembrane region" description="Helical" evidence="7">
    <location>
        <begin position="148"/>
        <end position="166"/>
    </location>
</feature>
<dbReference type="KEGG" id="acx:Achr_30810"/>
<accession>A0A0C4WS95</accession>
<dbReference type="PANTHER" id="PTHR30506:SF3">
    <property type="entry name" value="UPF0126 INNER MEMBRANE PROTEIN YADS-RELATED"/>
    <property type="match status" value="1"/>
</dbReference>
<feature type="transmembrane region" description="Helical" evidence="7">
    <location>
        <begin position="63"/>
        <end position="82"/>
    </location>
</feature>
<dbReference type="Proteomes" id="UP000068210">
    <property type="component" value="Chromosome"/>
</dbReference>
<gene>
    <name evidence="9" type="ORF">Achr_30810</name>
</gene>
<comment type="subcellular location">
    <subcellularLocation>
        <location evidence="1">Cell membrane</location>
        <topology evidence="1">Multi-pass membrane protein</topology>
    </subcellularLocation>
</comment>
<proteinExistence type="inferred from homology"/>
<dbReference type="InterPro" id="IPR005115">
    <property type="entry name" value="Gly_transporter"/>
</dbReference>
<dbReference type="PANTHER" id="PTHR30506">
    <property type="entry name" value="INNER MEMBRANE PROTEIN"/>
    <property type="match status" value="1"/>
</dbReference>
<keyword evidence="10" id="KW-1185">Reference proteome</keyword>
<keyword evidence="5 7" id="KW-1133">Transmembrane helix</keyword>
<reference evidence="9 10" key="1">
    <citation type="journal article" date="2015" name="PLoS ONE">
        <title>Azotobacter Genomes: The Genome of Azotobacter chroococcum NCIMB 8003 (ATCC 4412).</title>
        <authorList>
            <person name="Robson R.L."/>
            <person name="Jones R."/>
            <person name="Robson R.M."/>
            <person name="Schwartz A."/>
            <person name="Richardson T.H."/>
        </authorList>
    </citation>
    <scope>NUCLEOTIDE SEQUENCE [LARGE SCALE GENOMIC DNA]</scope>
    <source>
        <strain evidence="9 10">NCIMB 8003</strain>
    </source>
</reference>
<evidence type="ECO:0000313" key="9">
    <source>
        <dbReference type="EMBL" id="AJE22490.1"/>
    </source>
</evidence>
<comment type="similarity">
    <text evidence="2">Belongs to the UPF0126 family.</text>
</comment>
<dbReference type="AlphaFoldDB" id="A0A0C4WS95"/>
<evidence type="ECO:0000256" key="6">
    <source>
        <dbReference type="ARBA" id="ARBA00023136"/>
    </source>
</evidence>
<feature type="domain" description="Glycine transporter" evidence="8">
    <location>
        <begin position="91"/>
        <end position="164"/>
    </location>
</feature>
<evidence type="ECO:0000256" key="1">
    <source>
        <dbReference type="ARBA" id="ARBA00004651"/>
    </source>
</evidence>
<evidence type="ECO:0000313" key="10">
    <source>
        <dbReference type="Proteomes" id="UP000068210"/>
    </source>
</evidence>